<protein>
    <submittedName>
        <fullName evidence="2">Uncharacterized protein</fullName>
    </submittedName>
</protein>
<dbReference type="EMBL" id="BMAW01131407">
    <property type="protein sequence ID" value="GFU39299.1"/>
    <property type="molecule type" value="Genomic_DNA"/>
</dbReference>
<feature type="region of interest" description="Disordered" evidence="1">
    <location>
        <begin position="16"/>
        <end position="42"/>
    </location>
</feature>
<evidence type="ECO:0000313" key="3">
    <source>
        <dbReference type="Proteomes" id="UP000887013"/>
    </source>
</evidence>
<gene>
    <name evidence="2" type="ORF">NPIL_438821</name>
</gene>
<comment type="caution">
    <text evidence="2">The sequence shown here is derived from an EMBL/GenBank/DDBJ whole genome shotgun (WGS) entry which is preliminary data.</text>
</comment>
<evidence type="ECO:0000313" key="2">
    <source>
        <dbReference type="EMBL" id="GFU39299.1"/>
    </source>
</evidence>
<feature type="non-terminal residue" evidence="2">
    <location>
        <position position="1"/>
    </location>
</feature>
<accession>A0A8X6QQV8</accession>
<feature type="compositionally biased region" description="Basic and acidic residues" evidence="1">
    <location>
        <begin position="19"/>
        <end position="30"/>
    </location>
</feature>
<name>A0A8X6QQV8_NEPPI</name>
<dbReference type="AlphaFoldDB" id="A0A8X6QQV8"/>
<proteinExistence type="predicted"/>
<keyword evidence="3" id="KW-1185">Reference proteome</keyword>
<dbReference type="Proteomes" id="UP000887013">
    <property type="component" value="Unassembled WGS sequence"/>
</dbReference>
<sequence>EKGIFEREGKIKRSSAFLRGREAPAKEKRPVSSSTAAWRGSREVRCRTNGPIATKLSEKDIIH</sequence>
<organism evidence="2 3">
    <name type="scientific">Nephila pilipes</name>
    <name type="common">Giant wood spider</name>
    <name type="synonym">Nephila maculata</name>
    <dbReference type="NCBI Taxonomy" id="299642"/>
    <lineage>
        <taxon>Eukaryota</taxon>
        <taxon>Metazoa</taxon>
        <taxon>Ecdysozoa</taxon>
        <taxon>Arthropoda</taxon>
        <taxon>Chelicerata</taxon>
        <taxon>Arachnida</taxon>
        <taxon>Araneae</taxon>
        <taxon>Araneomorphae</taxon>
        <taxon>Entelegynae</taxon>
        <taxon>Araneoidea</taxon>
        <taxon>Nephilidae</taxon>
        <taxon>Nephila</taxon>
    </lineage>
</organism>
<reference evidence="2" key="1">
    <citation type="submission" date="2020-08" db="EMBL/GenBank/DDBJ databases">
        <title>Multicomponent nature underlies the extraordinary mechanical properties of spider dragline silk.</title>
        <authorList>
            <person name="Kono N."/>
            <person name="Nakamura H."/>
            <person name="Mori M."/>
            <person name="Yoshida Y."/>
            <person name="Ohtoshi R."/>
            <person name="Malay A.D."/>
            <person name="Moran D.A.P."/>
            <person name="Tomita M."/>
            <person name="Numata K."/>
            <person name="Arakawa K."/>
        </authorList>
    </citation>
    <scope>NUCLEOTIDE SEQUENCE</scope>
</reference>
<evidence type="ECO:0000256" key="1">
    <source>
        <dbReference type="SAM" id="MobiDB-lite"/>
    </source>
</evidence>